<reference evidence="4" key="1">
    <citation type="journal article" date="2014" name="BMC Genomics">
        <title>Genome sequencing of two Neorhizobium galegae strains reveals a noeT gene responsible for the unusual acetylation of the nodulation factors.</title>
        <authorList>
            <person name="Osterman J."/>
            <person name="Marsh J."/>
            <person name="Laine P.K."/>
            <person name="Zeng Z."/>
            <person name="Alatalo E."/>
            <person name="Sullivan J.T."/>
            <person name="Young J.P."/>
            <person name="Thomas-Oates J."/>
            <person name="Paulin L."/>
            <person name="Lindstrom K."/>
        </authorList>
    </citation>
    <scope>NUCLEOTIDE SEQUENCE [LARGE SCALE GENOMIC DNA]</scope>
    <source>
        <strain evidence="4">HAMBI 540</strain>
    </source>
</reference>
<dbReference type="OrthoDB" id="9807812at2"/>
<dbReference type="SMART" id="SM00450">
    <property type="entry name" value="RHOD"/>
    <property type="match status" value="1"/>
</dbReference>
<dbReference type="InterPro" id="IPR036873">
    <property type="entry name" value="Rhodanese-like_dom_sf"/>
</dbReference>
<proteinExistence type="predicted"/>
<sequence>MSTETTRTVSATQAADWLAAGDAILIDVREPDEFRAEHIAAAASLPLGTVGDLRQNLKVPENRRIVVHCLKGGRGEQACRKLEDILPAHRIYNLEGGITAWKQVGLPVVGLAKGKGRPSIFRQVQMIVGSLVLLSVALGFLGLTPAFALAGFFGFMLAFAGFSGWCGLALLLQRMPWNRAA</sequence>
<evidence type="ECO:0000313" key="4">
    <source>
        <dbReference type="Proteomes" id="UP000028181"/>
    </source>
</evidence>
<dbReference type="Pfam" id="PF11127">
    <property type="entry name" value="YgaP-like_TM"/>
    <property type="match status" value="1"/>
</dbReference>
<dbReference type="eggNOG" id="COG0607">
    <property type="taxonomic scope" value="Bacteria"/>
</dbReference>
<dbReference type="Gene3D" id="3.40.250.10">
    <property type="entry name" value="Rhodanese-like domain"/>
    <property type="match status" value="1"/>
</dbReference>
<keyword evidence="1" id="KW-0472">Membrane</keyword>
<dbReference type="GeneID" id="24256015"/>
<dbReference type="EMBL" id="HG938353">
    <property type="protein sequence ID" value="CDN48927.1"/>
    <property type="molecule type" value="Genomic_DNA"/>
</dbReference>
<dbReference type="HOGENOM" id="CLU_107126_1_0_5"/>
<keyword evidence="1" id="KW-0812">Transmembrane</keyword>
<dbReference type="InterPro" id="IPR001763">
    <property type="entry name" value="Rhodanese-like_dom"/>
</dbReference>
<name>A0A068SRL2_NEOGA</name>
<protein>
    <submittedName>
        <fullName evidence="3">Inner membrane protein YgaP</fullName>
    </submittedName>
</protein>
<feature type="transmembrane region" description="Helical" evidence="1">
    <location>
        <begin position="149"/>
        <end position="172"/>
    </location>
</feature>
<dbReference type="CDD" id="cd00158">
    <property type="entry name" value="RHOD"/>
    <property type="match status" value="1"/>
</dbReference>
<evidence type="ECO:0000313" key="3">
    <source>
        <dbReference type="EMBL" id="CDN48927.1"/>
    </source>
</evidence>
<keyword evidence="1" id="KW-1133">Transmembrane helix</keyword>
<keyword evidence="4" id="KW-1185">Reference proteome</keyword>
<dbReference type="Proteomes" id="UP000028181">
    <property type="component" value="Chromosome I"/>
</dbReference>
<organism evidence="3 4">
    <name type="scientific">Neorhizobium galegae bv. orientalis str. HAMBI 540</name>
    <dbReference type="NCBI Taxonomy" id="1028800"/>
    <lineage>
        <taxon>Bacteria</taxon>
        <taxon>Pseudomonadati</taxon>
        <taxon>Pseudomonadota</taxon>
        <taxon>Alphaproteobacteria</taxon>
        <taxon>Hyphomicrobiales</taxon>
        <taxon>Rhizobiaceae</taxon>
        <taxon>Rhizobium/Agrobacterium group</taxon>
        <taxon>Neorhizobium</taxon>
    </lineage>
</organism>
<dbReference type="InterPro" id="IPR050229">
    <property type="entry name" value="GlpE_sulfurtransferase"/>
</dbReference>
<dbReference type="Gene3D" id="6.10.140.1340">
    <property type="match status" value="1"/>
</dbReference>
<dbReference type="Pfam" id="PF00581">
    <property type="entry name" value="Rhodanese"/>
    <property type="match status" value="1"/>
</dbReference>
<evidence type="ECO:0000256" key="1">
    <source>
        <dbReference type="SAM" id="Phobius"/>
    </source>
</evidence>
<feature type="transmembrane region" description="Helical" evidence="1">
    <location>
        <begin position="124"/>
        <end position="143"/>
    </location>
</feature>
<dbReference type="PANTHER" id="PTHR43031">
    <property type="entry name" value="FAD-DEPENDENT OXIDOREDUCTASE"/>
    <property type="match status" value="1"/>
</dbReference>
<dbReference type="InterPro" id="IPR021309">
    <property type="entry name" value="YgaP-like_TM"/>
</dbReference>
<dbReference type="SUPFAM" id="SSF52821">
    <property type="entry name" value="Rhodanese/Cell cycle control phosphatase"/>
    <property type="match status" value="1"/>
</dbReference>
<dbReference type="KEGG" id="ngg:RG540_CH27610"/>
<evidence type="ECO:0000259" key="2">
    <source>
        <dbReference type="PROSITE" id="PS50206"/>
    </source>
</evidence>
<dbReference type="PATRIC" id="fig|1028800.3.peg.2793"/>
<accession>A0A068SRL2</accession>
<dbReference type="RefSeq" id="WP_038588830.1">
    <property type="nucleotide sequence ID" value="NZ_HG938353.1"/>
</dbReference>
<feature type="domain" description="Rhodanese" evidence="2">
    <location>
        <begin position="19"/>
        <end position="110"/>
    </location>
</feature>
<gene>
    <name evidence="3" type="primary">ygaP</name>
    <name evidence="3" type="ORF">RG540_CH27610</name>
</gene>
<dbReference type="AlphaFoldDB" id="A0A068SRL2"/>
<dbReference type="PANTHER" id="PTHR43031:SF1">
    <property type="entry name" value="PYRIDINE NUCLEOTIDE-DISULPHIDE OXIDOREDUCTASE"/>
    <property type="match status" value="1"/>
</dbReference>
<dbReference type="PROSITE" id="PS50206">
    <property type="entry name" value="RHODANESE_3"/>
    <property type="match status" value="1"/>
</dbReference>